<feature type="domain" description="Phosphoesterase HXTX" evidence="3">
    <location>
        <begin position="12"/>
        <end position="87"/>
    </location>
</feature>
<dbReference type="EC" id="3.1.4.58" evidence="2"/>
<feature type="short sequence motif" description="HXTX 1" evidence="2">
    <location>
        <begin position="44"/>
        <end position="47"/>
    </location>
</feature>
<gene>
    <name evidence="4" type="ORF">CGLAU_00310</name>
</gene>
<organism evidence="4 5">
    <name type="scientific">Corynebacterium glaucum</name>
    <dbReference type="NCBI Taxonomy" id="187491"/>
    <lineage>
        <taxon>Bacteria</taxon>
        <taxon>Bacillati</taxon>
        <taxon>Actinomycetota</taxon>
        <taxon>Actinomycetes</taxon>
        <taxon>Mycobacteriales</taxon>
        <taxon>Corynebacteriaceae</taxon>
        <taxon>Corynebacterium</taxon>
    </lineage>
</organism>
<keyword evidence="5" id="KW-1185">Reference proteome</keyword>
<dbReference type="GO" id="GO:0004113">
    <property type="term" value="F:2',3'-cyclic-nucleotide 3'-phosphodiesterase activity"/>
    <property type="evidence" value="ECO:0007669"/>
    <property type="project" value="InterPro"/>
</dbReference>
<dbReference type="AlphaFoldDB" id="A0A1Q2HT94"/>
<keyword evidence="4" id="KW-0436">Ligase</keyword>
<sequence>MGMRRLFAAIVPPAEVREHLVTALRPIRESFGTESRWTDPDNWHITLAFYGSQPNDAALVTDTLAAATAWAPALDLQLRGAGCFDRRTLWIGVGGDKVGLRELMADSMIEPDQRGRQRAHLTVARTGTRTRDFWLLDDHAHALSVYSGPKFIADEVHLMESHLGKGRSGGPKYEVVDTFYLRGPARRQAS</sequence>
<evidence type="ECO:0000313" key="5">
    <source>
        <dbReference type="Proteomes" id="UP000217209"/>
    </source>
</evidence>
<comment type="similarity">
    <text evidence="2">Belongs to the 2H phosphoesterase superfamily. ThpR family.</text>
</comment>
<name>A0A1Q2HT94_9CORY</name>
<dbReference type="HAMAP" id="MF_01940">
    <property type="entry name" value="RNA_CPDase"/>
    <property type="match status" value="1"/>
</dbReference>
<feature type="active site" description="Proton acceptor" evidence="2">
    <location>
        <position position="120"/>
    </location>
</feature>
<dbReference type="Gene3D" id="3.90.1140.10">
    <property type="entry name" value="Cyclic phosphodiesterase"/>
    <property type="match status" value="1"/>
</dbReference>
<dbReference type="GO" id="GO:0016874">
    <property type="term" value="F:ligase activity"/>
    <property type="evidence" value="ECO:0007669"/>
    <property type="project" value="UniProtKB-KW"/>
</dbReference>
<evidence type="ECO:0000256" key="2">
    <source>
        <dbReference type="HAMAP-Rule" id="MF_01940"/>
    </source>
</evidence>
<dbReference type="GO" id="GO:0008664">
    <property type="term" value="F:RNA 2',3'-cyclic 3'-phosphodiesterase activity"/>
    <property type="evidence" value="ECO:0007669"/>
    <property type="project" value="UniProtKB-EC"/>
</dbReference>
<dbReference type="InterPro" id="IPR009097">
    <property type="entry name" value="Cyclic_Pdiesterase"/>
</dbReference>
<dbReference type="PANTHER" id="PTHR35561">
    <property type="entry name" value="RNA 2',3'-CYCLIC PHOSPHODIESTERASE"/>
    <property type="match status" value="1"/>
</dbReference>
<evidence type="ECO:0000256" key="1">
    <source>
        <dbReference type="ARBA" id="ARBA00022801"/>
    </source>
</evidence>
<feature type="active site" description="Proton donor" evidence="2">
    <location>
        <position position="44"/>
    </location>
</feature>
<dbReference type="KEGG" id="cgv:CGLAU_00310"/>
<dbReference type="Proteomes" id="UP000217209">
    <property type="component" value="Chromosome"/>
</dbReference>
<dbReference type="NCBIfam" id="TIGR02258">
    <property type="entry name" value="2_5_ligase"/>
    <property type="match status" value="1"/>
</dbReference>
<protein>
    <recommendedName>
        <fullName evidence="2">RNA 2',3'-cyclic phosphodiesterase</fullName>
        <shortName evidence="2">RNA 2',3'-CPDase</shortName>
        <ecNumber evidence="2">3.1.4.58</ecNumber>
    </recommendedName>
</protein>
<dbReference type="EMBL" id="CP019688">
    <property type="protein sequence ID" value="AQQ14067.1"/>
    <property type="molecule type" value="Genomic_DNA"/>
</dbReference>
<keyword evidence="1 2" id="KW-0378">Hydrolase</keyword>
<comment type="catalytic activity">
    <reaction evidence="2">
        <text>a 3'-end 2',3'-cyclophospho-ribonucleotide-RNA + H2O = a 3'-end 2'-phospho-ribonucleotide-RNA + H(+)</text>
        <dbReference type="Rhea" id="RHEA:11828"/>
        <dbReference type="Rhea" id="RHEA-COMP:10464"/>
        <dbReference type="Rhea" id="RHEA-COMP:17353"/>
        <dbReference type="ChEBI" id="CHEBI:15377"/>
        <dbReference type="ChEBI" id="CHEBI:15378"/>
        <dbReference type="ChEBI" id="CHEBI:83064"/>
        <dbReference type="ChEBI" id="CHEBI:173113"/>
        <dbReference type="EC" id="3.1.4.58"/>
    </reaction>
</comment>
<dbReference type="PANTHER" id="PTHR35561:SF1">
    <property type="entry name" value="RNA 2',3'-CYCLIC PHOSPHODIESTERASE"/>
    <property type="match status" value="1"/>
</dbReference>
<evidence type="ECO:0000313" key="4">
    <source>
        <dbReference type="EMBL" id="AQQ14067.1"/>
    </source>
</evidence>
<proteinExistence type="inferred from homology"/>
<feature type="short sequence motif" description="HXTX 2" evidence="2">
    <location>
        <begin position="120"/>
        <end position="123"/>
    </location>
</feature>
<accession>A0A1Q2HT94</accession>
<dbReference type="InterPro" id="IPR014051">
    <property type="entry name" value="Phosphoesterase_HXTX"/>
</dbReference>
<dbReference type="SUPFAM" id="SSF55144">
    <property type="entry name" value="LigT-like"/>
    <property type="match status" value="1"/>
</dbReference>
<dbReference type="Pfam" id="PF02834">
    <property type="entry name" value="LigT_PEase"/>
    <property type="match status" value="1"/>
</dbReference>
<evidence type="ECO:0000259" key="3">
    <source>
        <dbReference type="Pfam" id="PF02834"/>
    </source>
</evidence>
<reference evidence="4 5" key="1">
    <citation type="submission" date="2016-12" db="EMBL/GenBank/DDBJ databases">
        <authorList>
            <person name="Song W.-J."/>
            <person name="Kurnit D.M."/>
        </authorList>
    </citation>
    <scope>NUCLEOTIDE SEQUENCE [LARGE SCALE GENOMIC DNA]</scope>
    <source>
        <strain evidence="4 5">DSM 30827</strain>
    </source>
</reference>
<dbReference type="InterPro" id="IPR004175">
    <property type="entry name" value="RNA_CPDase"/>
</dbReference>
<comment type="function">
    <text evidence="2">Hydrolyzes RNA 2',3'-cyclic phosphodiester to an RNA 2'-phosphomonoester.</text>
</comment>